<dbReference type="EMBL" id="JAINDJ010000003">
    <property type="protein sequence ID" value="KAG9455225.1"/>
    <property type="molecule type" value="Genomic_DNA"/>
</dbReference>
<dbReference type="AlphaFoldDB" id="A0AAV7F255"/>
<comment type="caution">
    <text evidence="1">The sequence shown here is derived from an EMBL/GenBank/DDBJ whole genome shotgun (WGS) entry which is preliminary data.</text>
</comment>
<dbReference type="SUPFAM" id="SSF81383">
    <property type="entry name" value="F-box domain"/>
    <property type="match status" value="1"/>
</dbReference>
<dbReference type="InterPro" id="IPR036047">
    <property type="entry name" value="F-box-like_dom_sf"/>
</dbReference>
<dbReference type="PANTHER" id="PTHR38926:SF5">
    <property type="entry name" value="F-BOX AND LEUCINE-RICH REPEAT PROTEIN 6"/>
    <property type="match status" value="1"/>
</dbReference>
<keyword evidence="2" id="KW-1185">Reference proteome</keyword>
<organism evidence="1 2">
    <name type="scientific">Aristolochia fimbriata</name>
    <name type="common">White veined hardy Dutchman's pipe vine</name>
    <dbReference type="NCBI Taxonomy" id="158543"/>
    <lineage>
        <taxon>Eukaryota</taxon>
        <taxon>Viridiplantae</taxon>
        <taxon>Streptophyta</taxon>
        <taxon>Embryophyta</taxon>
        <taxon>Tracheophyta</taxon>
        <taxon>Spermatophyta</taxon>
        <taxon>Magnoliopsida</taxon>
        <taxon>Magnoliidae</taxon>
        <taxon>Piperales</taxon>
        <taxon>Aristolochiaceae</taxon>
        <taxon>Aristolochia</taxon>
    </lineage>
</organism>
<dbReference type="Proteomes" id="UP000825729">
    <property type="component" value="Unassembled WGS sequence"/>
</dbReference>
<evidence type="ECO:0008006" key="3">
    <source>
        <dbReference type="Google" id="ProtNLM"/>
    </source>
</evidence>
<dbReference type="SUPFAM" id="SSF52047">
    <property type="entry name" value="RNI-like"/>
    <property type="match status" value="1"/>
</dbReference>
<proteinExistence type="predicted"/>
<dbReference type="Gene3D" id="3.80.10.10">
    <property type="entry name" value="Ribonuclease Inhibitor"/>
    <property type="match status" value="1"/>
</dbReference>
<dbReference type="PANTHER" id="PTHR38926">
    <property type="entry name" value="F-BOX DOMAIN CONTAINING PROTEIN, EXPRESSED"/>
    <property type="match status" value="1"/>
</dbReference>
<dbReference type="InterPro" id="IPR032675">
    <property type="entry name" value="LRR_dom_sf"/>
</dbReference>
<dbReference type="Gene3D" id="1.20.1280.50">
    <property type="match status" value="1"/>
</dbReference>
<evidence type="ECO:0000313" key="1">
    <source>
        <dbReference type="EMBL" id="KAG9455225.1"/>
    </source>
</evidence>
<gene>
    <name evidence="1" type="ORF">H6P81_008129</name>
</gene>
<evidence type="ECO:0000313" key="2">
    <source>
        <dbReference type="Proteomes" id="UP000825729"/>
    </source>
</evidence>
<name>A0AAV7F255_ARIFI</name>
<accession>A0AAV7F255</accession>
<reference evidence="1 2" key="1">
    <citation type="submission" date="2021-07" db="EMBL/GenBank/DDBJ databases">
        <title>The Aristolochia fimbriata genome: insights into angiosperm evolution, floral development and chemical biosynthesis.</title>
        <authorList>
            <person name="Jiao Y."/>
        </authorList>
    </citation>
    <scope>NUCLEOTIDE SEQUENCE [LARGE SCALE GENOMIC DNA]</scope>
    <source>
        <strain evidence="1">IBCAS-2021</strain>
        <tissue evidence="1">Leaf</tissue>
    </source>
</reference>
<protein>
    <recommendedName>
        <fullName evidence="3">F-box domain-containing protein</fullName>
    </recommendedName>
</protein>
<sequence>MAAKSARERRMIAWGWNSITELEFNSGFRSYYHDDIIGEEGKWKELAPELLAKIFEKVGLEQRILDVPFVCKSWHKVLRSDPECWKSLNFQQLSHLRRRGRPKFAVRFSRTYLFDGFFSFSGVLKLLARVGGAAVEEIVFSKNDDITIDALAFAAEKCPGVKTLALPLLEGKHGRMGYDKRLPSVIGKWKDLESFSMVEKGNAFVKILQELGANCEKFAELSIQGAINHWEASAITDFLPKIKRLHFCDSYLLREPLVKLLDGCKELQVLDLKSVICFKADEEIQSKASRIKTFDVKRTRYLTEEESNDPWDDYDDIGLTVSSDDDGGCMQDMTDIL</sequence>